<organism evidence="1 2">
    <name type="scientific">Paracoccus shanxieyensis</name>
    <dbReference type="NCBI Taxonomy" id="2675752"/>
    <lineage>
        <taxon>Bacteria</taxon>
        <taxon>Pseudomonadati</taxon>
        <taxon>Pseudomonadota</taxon>
        <taxon>Alphaproteobacteria</taxon>
        <taxon>Rhodobacterales</taxon>
        <taxon>Paracoccaceae</taxon>
        <taxon>Paracoccus</taxon>
    </lineage>
</organism>
<evidence type="ECO:0000313" key="1">
    <source>
        <dbReference type="EMBL" id="MTH66349.1"/>
    </source>
</evidence>
<sequence>MTGGGDQPDLLSDLTDLDFARHLLAEMHDDLHGKVSRYRMLTDFSRDLGPNGTMIFGGQAAHFAWIEARSSYVHGNFAATILLCQGLVEHLLAAWLHGGLLIDDILNRISFRETLRRCRERDVISDLDVTDLQRLMGLRNPLSHFRHVDDAGNLDRRSLDTGQQAADVVRHDAIFAIGLAVRMLAKPAFRLGPTA</sequence>
<reference evidence="1 2" key="1">
    <citation type="submission" date="2019-11" db="EMBL/GenBank/DDBJ databases">
        <authorList>
            <person name="Dong K."/>
        </authorList>
    </citation>
    <scope>NUCLEOTIDE SEQUENCE [LARGE SCALE GENOMIC DNA]</scope>
    <source>
        <strain evidence="1 2">DK608</strain>
    </source>
</reference>
<keyword evidence="2" id="KW-1185">Reference proteome</keyword>
<gene>
    <name evidence="1" type="ORF">GL284_18995</name>
</gene>
<protein>
    <recommendedName>
        <fullName evidence="3">DUF4145 domain-containing protein</fullName>
    </recommendedName>
</protein>
<comment type="caution">
    <text evidence="1">The sequence shown here is derived from an EMBL/GenBank/DDBJ whole genome shotgun (WGS) entry which is preliminary data.</text>
</comment>
<accession>A0A6L6J2F2</accession>
<dbReference type="EMBL" id="WMII01000028">
    <property type="protein sequence ID" value="MTH66349.1"/>
    <property type="molecule type" value="Genomic_DNA"/>
</dbReference>
<name>A0A6L6J2F2_9RHOB</name>
<dbReference type="RefSeq" id="WP_155046061.1">
    <property type="nucleotide sequence ID" value="NZ_WMIH01000028.1"/>
</dbReference>
<evidence type="ECO:0008006" key="3">
    <source>
        <dbReference type="Google" id="ProtNLM"/>
    </source>
</evidence>
<dbReference type="AlphaFoldDB" id="A0A6L6J2F2"/>
<evidence type="ECO:0000313" key="2">
    <source>
        <dbReference type="Proteomes" id="UP000478740"/>
    </source>
</evidence>
<dbReference type="Proteomes" id="UP000478740">
    <property type="component" value="Unassembled WGS sequence"/>
</dbReference>
<proteinExistence type="predicted"/>